<dbReference type="RefSeq" id="WP_089688272.1">
    <property type="nucleotide sequence ID" value="NZ_FNFO01000016.1"/>
</dbReference>
<keyword evidence="1" id="KW-1133">Transmembrane helix</keyword>
<accession>A0A1G9UF63</accession>
<name>A0A1G9UF63_9BACT</name>
<evidence type="ECO:0000313" key="2">
    <source>
        <dbReference type="EMBL" id="SDM58591.1"/>
    </source>
</evidence>
<gene>
    <name evidence="2" type="ORF">SAMN05421823_11647</name>
</gene>
<keyword evidence="3" id="KW-1185">Reference proteome</keyword>
<dbReference type="AlphaFoldDB" id="A0A1G9UF63"/>
<proteinExistence type="predicted"/>
<dbReference type="STRING" id="1075417.SAMN05421823_11647"/>
<organism evidence="2 3">
    <name type="scientific">Catalinimonas alkaloidigena</name>
    <dbReference type="NCBI Taxonomy" id="1075417"/>
    <lineage>
        <taxon>Bacteria</taxon>
        <taxon>Pseudomonadati</taxon>
        <taxon>Bacteroidota</taxon>
        <taxon>Cytophagia</taxon>
        <taxon>Cytophagales</taxon>
        <taxon>Catalimonadaceae</taxon>
        <taxon>Catalinimonas</taxon>
    </lineage>
</organism>
<protein>
    <submittedName>
        <fullName evidence="2">Uncharacterized protein</fullName>
    </submittedName>
</protein>
<evidence type="ECO:0000313" key="3">
    <source>
        <dbReference type="Proteomes" id="UP000198510"/>
    </source>
</evidence>
<feature type="transmembrane region" description="Helical" evidence="1">
    <location>
        <begin position="20"/>
        <end position="38"/>
    </location>
</feature>
<evidence type="ECO:0000256" key="1">
    <source>
        <dbReference type="SAM" id="Phobius"/>
    </source>
</evidence>
<dbReference type="EMBL" id="FNFO01000016">
    <property type="protein sequence ID" value="SDM58591.1"/>
    <property type="molecule type" value="Genomic_DNA"/>
</dbReference>
<sequence>MMRRVKSVRWNFRGARLRGILLDLVVVFVGVYAAFYLSNLKEERTAEQVRRNYYQSFVYELQDISAQAKRLQVVIDTTVQSYETRMARGERPRLDFFYRIDFTQNYFIVRSAFNEEHFTTVGSAYLRNISSGSNLIALIDKRVEAYQADCRRLLRFEAYDPDRFYAADGSLKPEYQWYLTDLKMIRHYLSALVAAIDEGAIPETEALMDR</sequence>
<keyword evidence="1" id="KW-0812">Transmembrane</keyword>
<keyword evidence="1" id="KW-0472">Membrane</keyword>
<dbReference type="Proteomes" id="UP000198510">
    <property type="component" value="Unassembled WGS sequence"/>
</dbReference>
<dbReference type="OrthoDB" id="979658at2"/>
<reference evidence="2 3" key="1">
    <citation type="submission" date="2016-10" db="EMBL/GenBank/DDBJ databases">
        <authorList>
            <person name="de Groot N.N."/>
        </authorList>
    </citation>
    <scope>NUCLEOTIDE SEQUENCE [LARGE SCALE GENOMIC DNA]</scope>
    <source>
        <strain evidence="2 3">DSM 25186</strain>
    </source>
</reference>